<evidence type="ECO:0000256" key="1">
    <source>
        <dbReference type="ARBA" id="ARBA00022741"/>
    </source>
</evidence>
<dbReference type="PANTHER" id="PTHR34698:SF2">
    <property type="entry name" value="5-OXOPROLINASE SUBUNIT B"/>
    <property type="match status" value="1"/>
</dbReference>
<dbReference type="GO" id="GO:0016787">
    <property type="term" value="F:hydrolase activity"/>
    <property type="evidence" value="ECO:0007669"/>
    <property type="project" value="UniProtKB-KW"/>
</dbReference>
<dbReference type="EMBL" id="JAWIZZ010000048">
    <property type="protein sequence ID" value="KAK5779012.1"/>
    <property type="molecule type" value="Genomic_DNA"/>
</dbReference>
<sequence>MSQGVRSVLIEFDGYKISQATLVKTLLFYENEICFDSNWVVPSKVFKLPMAFEENKTLACVTRYQGTIRSSAPWLSSNVDFITNVNNISRQNIYNMMYSARFLTLGLGDVFLGSLCAVPLDPRQRLLGSKYNPSRTYTERGAIGLEGMYMCIYATSSPGGYQLEGRTIPIWDKLSLSNFNKKYPWMLTPFDQIQFYPVLENELETLTEEAEAGIFVVDVDEGTFDHGLYQQWLKENEGSINAFYEKQAGERKDNFIKLVQNLNKDLSTQQNSWHEPDSDEYPENVTLIYSEYFGRF</sequence>
<dbReference type="GO" id="GO:0005524">
    <property type="term" value="F:ATP binding"/>
    <property type="evidence" value="ECO:0007669"/>
    <property type="project" value="UniProtKB-KW"/>
</dbReference>
<dbReference type="Proteomes" id="UP001306508">
    <property type="component" value="Unassembled WGS sequence"/>
</dbReference>
<keyword evidence="3" id="KW-0067">ATP-binding</keyword>
<evidence type="ECO:0000313" key="6">
    <source>
        <dbReference type="Proteomes" id="UP001306508"/>
    </source>
</evidence>
<dbReference type="Gene3D" id="2.40.100.10">
    <property type="entry name" value="Cyclophilin-like"/>
    <property type="match status" value="1"/>
</dbReference>
<keyword evidence="2" id="KW-0378">Hydrolase</keyword>
<comment type="caution">
    <text evidence="5">The sequence shown here is derived from an EMBL/GenBank/DDBJ whole genome shotgun (WGS) entry which is preliminary data.</text>
</comment>
<organism evidence="5 6">
    <name type="scientific">Arxiozyma heterogenica</name>
    <dbReference type="NCBI Taxonomy" id="278026"/>
    <lineage>
        <taxon>Eukaryota</taxon>
        <taxon>Fungi</taxon>
        <taxon>Dikarya</taxon>
        <taxon>Ascomycota</taxon>
        <taxon>Saccharomycotina</taxon>
        <taxon>Saccharomycetes</taxon>
        <taxon>Saccharomycetales</taxon>
        <taxon>Saccharomycetaceae</taxon>
        <taxon>Arxiozyma</taxon>
    </lineage>
</organism>
<keyword evidence="6" id="KW-1185">Reference proteome</keyword>
<dbReference type="SMART" id="SM00796">
    <property type="entry name" value="AHS1"/>
    <property type="match status" value="1"/>
</dbReference>
<dbReference type="InterPro" id="IPR003833">
    <property type="entry name" value="CT_C_D"/>
</dbReference>
<dbReference type="PANTHER" id="PTHR34698">
    <property type="entry name" value="5-OXOPROLINASE SUBUNIT B"/>
    <property type="match status" value="1"/>
</dbReference>
<reference evidence="6" key="1">
    <citation type="submission" date="2023-07" db="EMBL/GenBank/DDBJ databases">
        <title>A draft genome of Kazachstania heterogenica Y-27499.</title>
        <authorList>
            <person name="Donic C."/>
            <person name="Kralova J.S."/>
            <person name="Fidel L."/>
            <person name="Ben-Dor S."/>
            <person name="Jung S."/>
        </authorList>
    </citation>
    <scope>NUCLEOTIDE SEQUENCE [LARGE SCALE GENOMIC DNA]</scope>
    <source>
        <strain evidence="6">Y27499</strain>
    </source>
</reference>
<keyword evidence="1" id="KW-0547">Nucleotide-binding</keyword>
<accession>A0AAN8A6N2</accession>
<dbReference type="Gene3D" id="3.30.1360.40">
    <property type="match status" value="1"/>
</dbReference>
<proteinExistence type="predicted"/>
<feature type="domain" description="Carboxyltransferase" evidence="4">
    <location>
        <begin position="1"/>
        <end position="187"/>
    </location>
</feature>
<protein>
    <recommendedName>
        <fullName evidence="4">Carboxyltransferase domain-containing protein</fullName>
    </recommendedName>
</protein>
<dbReference type="Pfam" id="PF02682">
    <property type="entry name" value="CT_C_D"/>
    <property type="match status" value="1"/>
</dbReference>
<evidence type="ECO:0000256" key="2">
    <source>
        <dbReference type="ARBA" id="ARBA00022801"/>
    </source>
</evidence>
<dbReference type="AlphaFoldDB" id="A0AAN8A6N2"/>
<name>A0AAN8A6N2_9SACH</name>
<dbReference type="InterPro" id="IPR010016">
    <property type="entry name" value="PxpB"/>
</dbReference>
<dbReference type="InterPro" id="IPR029000">
    <property type="entry name" value="Cyclophilin-like_dom_sf"/>
</dbReference>
<evidence type="ECO:0000313" key="5">
    <source>
        <dbReference type="EMBL" id="KAK5779012.1"/>
    </source>
</evidence>
<evidence type="ECO:0000259" key="4">
    <source>
        <dbReference type="SMART" id="SM00796"/>
    </source>
</evidence>
<gene>
    <name evidence="5" type="ORF">RI543_003632</name>
</gene>
<dbReference type="SUPFAM" id="SSF50891">
    <property type="entry name" value="Cyclophilin-like"/>
    <property type="match status" value="1"/>
</dbReference>
<evidence type="ECO:0000256" key="3">
    <source>
        <dbReference type="ARBA" id="ARBA00022840"/>
    </source>
</evidence>